<keyword evidence="3" id="KW-1185">Reference proteome</keyword>
<organism evidence="2 3">
    <name type="scientific">Spiroplasma ixodetis</name>
    <dbReference type="NCBI Taxonomy" id="2141"/>
    <lineage>
        <taxon>Bacteria</taxon>
        <taxon>Bacillati</taxon>
        <taxon>Mycoplasmatota</taxon>
        <taxon>Mollicutes</taxon>
        <taxon>Entomoplasmatales</taxon>
        <taxon>Spiroplasmataceae</taxon>
        <taxon>Spiroplasma</taxon>
    </lineage>
</organism>
<dbReference type="EMBL" id="AP026933">
    <property type="protein sequence ID" value="BDT02997.1"/>
    <property type="molecule type" value="Genomic_DNA"/>
</dbReference>
<dbReference type="RefSeq" id="WP_281749165.1">
    <property type="nucleotide sequence ID" value="NZ_AP026933.1"/>
</dbReference>
<evidence type="ECO:0000313" key="2">
    <source>
        <dbReference type="EMBL" id="BDT02997.1"/>
    </source>
</evidence>
<dbReference type="Proteomes" id="UP001163387">
    <property type="component" value="Chromosome"/>
</dbReference>
<name>A0ABM8BT09_9MOLU</name>
<reference evidence="2 3" key="1">
    <citation type="journal article" date="2022" name="Front. Microbiol.">
        <title>Male-killing mechanisms vary between Spiroplasma species.</title>
        <authorList>
            <person name="Arai H."/>
            <person name="Inoue M."/>
            <person name="Kageyama D."/>
        </authorList>
    </citation>
    <scope>NUCLEOTIDE SEQUENCE [LARGE SCALE GENOMIC DNA]</scope>
    <source>
        <strain evidence="3">sHm</strain>
    </source>
</reference>
<accession>A0ABM8BT09</accession>
<sequence>MKKDKWKNMSRQKLHKKKAKRNFDQRLSENMNYDDFLLGGKK</sequence>
<feature type="compositionally biased region" description="Basic residues" evidence="1">
    <location>
        <begin position="8"/>
        <end position="20"/>
    </location>
</feature>
<feature type="region of interest" description="Disordered" evidence="1">
    <location>
        <begin position="1"/>
        <end position="23"/>
    </location>
</feature>
<gene>
    <name evidence="2" type="ORF">SHM_06430</name>
</gene>
<protein>
    <submittedName>
        <fullName evidence="2">Uncharacterized protein</fullName>
    </submittedName>
</protein>
<proteinExistence type="predicted"/>
<evidence type="ECO:0000256" key="1">
    <source>
        <dbReference type="SAM" id="MobiDB-lite"/>
    </source>
</evidence>
<evidence type="ECO:0000313" key="3">
    <source>
        <dbReference type="Proteomes" id="UP001163387"/>
    </source>
</evidence>